<feature type="domain" description="HECT" evidence="4">
    <location>
        <begin position="423"/>
        <end position="787"/>
    </location>
</feature>
<dbReference type="PANTHER" id="PTHR45670:SF1">
    <property type="entry name" value="E3 UBIQUITIN-PROTEIN LIGASE HECTD1"/>
    <property type="match status" value="1"/>
</dbReference>
<name>A0A7S3NSU1_EUPCR</name>
<keyword evidence="1" id="KW-0808">Transferase</keyword>
<organism evidence="5">
    <name type="scientific">Euplotes crassus</name>
    <dbReference type="NCBI Taxonomy" id="5936"/>
    <lineage>
        <taxon>Eukaryota</taxon>
        <taxon>Sar</taxon>
        <taxon>Alveolata</taxon>
        <taxon>Ciliophora</taxon>
        <taxon>Intramacronucleata</taxon>
        <taxon>Spirotrichea</taxon>
        <taxon>Hypotrichia</taxon>
        <taxon>Euplotida</taxon>
        <taxon>Euplotidae</taxon>
        <taxon>Moneuplotes</taxon>
    </lineage>
</organism>
<dbReference type="PROSITE" id="PS50237">
    <property type="entry name" value="HECT"/>
    <property type="match status" value="1"/>
</dbReference>
<evidence type="ECO:0000256" key="2">
    <source>
        <dbReference type="ARBA" id="ARBA00022786"/>
    </source>
</evidence>
<gene>
    <name evidence="5" type="ORF">ECRA1380_LOCUS1846</name>
</gene>
<dbReference type="Gene3D" id="3.30.2410.10">
    <property type="entry name" value="Hect, E3 ligase catalytic domain"/>
    <property type="match status" value="1"/>
</dbReference>
<evidence type="ECO:0000259" key="4">
    <source>
        <dbReference type="PROSITE" id="PS50237"/>
    </source>
</evidence>
<dbReference type="PANTHER" id="PTHR45670">
    <property type="entry name" value="E3 UBIQUITIN-PROTEIN LIGASE TRIP12"/>
    <property type="match status" value="1"/>
</dbReference>
<keyword evidence="2 3" id="KW-0833">Ubl conjugation pathway</keyword>
<dbReference type="GO" id="GO:0043161">
    <property type="term" value="P:proteasome-mediated ubiquitin-dependent protein catabolic process"/>
    <property type="evidence" value="ECO:0007669"/>
    <property type="project" value="TreeGrafter"/>
</dbReference>
<proteinExistence type="predicted"/>
<sequence>MKRRKNRCLLKSPIKKLQNQSKAILRLFLTLQAPLSSQRNGISSVKLKRCFMAKSRFQKLNLKLKERISKKTLSELHWRIWRRKPSHQSQWRKRNNNPKKMMRKKKIETTKQSNIDLPVELERIQESDDVVFEFYYNRMKIPNTKTVYELINYQPTHRQIVDQYIIYYRILDRSEIIDDLTTQDQDFVDNNDEEGMEMLGKEKQLLNIIKSNTSGFSPVLREFMEKYISPYLRPDSKPKVTGNQNYNPYSYVPAVQNKQPTKIGISATEQRLISKKSRKICEALVYILDQWKEIKTYSDFIDKDLNVPKPQEIFKNLLDEYVQKILMEPLNLILDTKKHKLLELFDTFMKNPYLLGFETRALFFKIAAFAHYGEFHRSIHFLVQYLRKKHSNIPDSALHKHSKEKVKIDRKTLLKSAVNLLTTPGRVKKKNFLEIQFCNEEGTGLGPTLEFYYLCSKEFRHLSSLWREMEDNSLFPAPFSIAGAAYGEEEVLKYFEALGALISRAIADDKLTDLPLSSLFWDICIGKPIKFDQILKINSAFGKSVNELRDYSLKRQKILKNTELEDQIKERQLANCKMRDDVAVEDLCLYFNIPGTDIDLKEGGSDILVTNDNLEEYLDLLLHQMLDTTISKQVNAFKKGFGRDMKYLRLLRSDELELIVCGNNDDEKEWTIQNMKEHIIPSHGYHDTSKTYLYFLDYMSKLSPHMRRQVLTFTTGSPRLPLGGFKNLKPKMSVVRKSEGDMNPDGYLPSVMTCQNFLKVPEYSSLDILTEKFNTASSEGQESFTLS</sequence>
<dbReference type="GO" id="GO:0061630">
    <property type="term" value="F:ubiquitin protein ligase activity"/>
    <property type="evidence" value="ECO:0007669"/>
    <property type="project" value="InterPro"/>
</dbReference>
<accession>A0A7S3NSU1</accession>
<dbReference type="Gene3D" id="3.30.2160.10">
    <property type="entry name" value="Hect, E3 ligase catalytic domain"/>
    <property type="match status" value="1"/>
</dbReference>
<dbReference type="Pfam" id="PF00632">
    <property type="entry name" value="HECT"/>
    <property type="match status" value="1"/>
</dbReference>
<evidence type="ECO:0000313" key="5">
    <source>
        <dbReference type="EMBL" id="CAE0376891.1"/>
    </source>
</evidence>
<evidence type="ECO:0000256" key="1">
    <source>
        <dbReference type="ARBA" id="ARBA00022679"/>
    </source>
</evidence>
<dbReference type="InterPro" id="IPR000569">
    <property type="entry name" value="HECT_dom"/>
</dbReference>
<reference evidence="5" key="1">
    <citation type="submission" date="2021-01" db="EMBL/GenBank/DDBJ databases">
        <authorList>
            <person name="Corre E."/>
            <person name="Pelletier E."/>
            <person name="Niang G."/>
            <person name="Scheremetjew M."/>
            <person name="Finn R."/>
            <person name="Kale V."/>
            <person name="Holt S."/>
            <person name="Cochrane G."/>
            <person name="Meng A."/>
            <person name="Brown T."/>
            <person name="Cohen L."/>
        </authorList>
    </citation>
    <scope>NUCLEOTIDE SEQUENCE</scope>
    <source>
        <strain evidence="5">CT5</strain>
    </source>
</reference>
<dbReference type="EMBL" id="HBIK01003827">
    <property type="protein sequence ID" value="CAE0376891.1"/>
    <property type="molecule type" value="Transcribed_RNA"/>
</dbReference>
<dbReference type="SUPFAM" id="SSF56204">
    <property type="entry name" value="Hect, E3 ligase catalytic domain"/>
    <property type="match status" value="1"/>
</dbReference>
<dbReference type="SMART" id="SM00119">
    <property type="entry name" value="HECTc"/>
    <property type="match status" value="1"/>
</dbReference>
<dbReference type="AlphaFoldDB" id="A0A7S3NSU1"/>
<dbReference type="Gene3D" id="3.90.1750.10">
    <property type="entry name" value="Hect, E3 ligase catalytic domains"/>
    <property type="match status" value="1"/>
</dbReference>
<feature type="active site" description="Glycyl thioester intermediate" evidence="3">
    <location>
        <position position="754"/>
    </location>
</feature>
<dbReference type="InterPro" id="IPR045322">
    <property type="entry name" value="HECTD1/TRIP12-like"/>
</dbReference>
<dbReference type="GO" id="GO:0000209">
    <property type="term" value="P:protein polyubiquitination"/>
    <property type="evidence" value="ECO:0007669"/>
    <property type="project" value="TreeGrafter"/>
</dbReference>
<protein>
    <recommendedName>
        <fullName evidence="4">HECT domain-containing protein</fullName>
    </recommendedName>
</protein>
<evidence type="ECO:0000256" key="3">
    <source>
        <dbReference type="PROSITE-ProRule" id="PRU00104"/>
    </source>
</evidence>
<dbReference type="InterPro" id="IPR035983">
    <property type="entry name" value="Hect_E3_ubiquitin_ligase"/>
</dbReference>